<sequence length="574" mass="60648">MASPRYSIPDFAIENTFYAGATVSIFTLDEDLNRTETLAAVYANPVGATLLANPVALDSRGRWPQPVYVGEPVIMVIERDDEVSETGVVSQANRWRGIWQAGTLYFPGERLRDPVFPRTMVVNAGHTSSTFMTDLAAGLLSEEMNLAQETVVMYGAKGDGSTNDSAAILAMQAAVGYITFPSGTFRISTALTVTVPMYFMPGAQLLIDSGILVMLRGRHVFADRVPIFTGSGTVKFQGNDDDASGATIYPEWWGRFPRSGNCAGIIQKMSDACSLLTEWHATFLGGVYRLDNGVTFGRGAFIEGLGQTRRTVFVVNFASGDVMHFTDTAARIEGIQFEQTMDRTSGANVRFDGADSILRDVNTGGWVGVAVNANGCLIEGLVRIGSGTTSGPLLTNTGQGTTIINMRAALNAAAMVAVQLLAGSAFVEIDGLVTTGSAAYAVDVQATGFIPSCVFRRIRCRNNTRAGVNIECSGSGSFQNFIIDGVQMGPGTVTGSASVRLVNNSSSNLFGGTISNINPRGGEHGIYAERNTTGALNQIVVSNSILTGAATAVTETGTEAAGISITLDSETVLT</sequence>
<comment type="caution">
    <text evidence="1">The sequence shown here is derived from an EMBL/GenBank/DDBJ whole genome shotgun (WGS) entry which is preliminary data.</text>
</comment>
<protein>
    <submittedName>
        <fullName evidence="1">Glycoside hydrolase family 55 protein</fullName>
    </submittedName>
</protein>
<accession>A0ABV7C237</accession>
<evidence type="ECO:0000313" key="2">
    <source>
        <dbReference type="Proteomes" id="UP001595420"/>
    </source>
</evidence>
<dbReference type="RefSeq" id="WP_216838342.1">
    <property type="nucleotide sequence ID" value="NZ_JAFNJS010000006.1"/>
</dbReference>
<evidence type="ECO:0000313" key="1">
    <source>
        <dbReference type="EMBL" id="MFC3002265.1"/>
    </source>
</evidence>
<proteinExistence type="predicted"/>
<gene>
    <name evidence="1" type="ORF">ACFOD3_20370</name>
</gene>
<keyword evidence="2" id="KW-1185">Reference proteome</keyword>
<organism evidence="1 2">
    <name type="scientific">Falsiroseomonas tokyonensis</name>
    <dbReference type="NCBI Taxonomy" id="430521"/>
    <lineage>
        <taxon>Bacteria</taxon>
        <taxon>Pseudomonadati</taxon>
        <taxon>Pseudomonadota</taxon>
        <taxon>Alphaproteobacteria</taxon>
        <taxon>Acetobacterales</taxon>
        <taxon>Roseomonadaceae</taxon>
        <taxon>Falsiroseomonas</taxon>
    </lineage>
</organism>
<dbReference type="Proteomes" id="UP001595420">
    <property type="component" value="Unassembled WGS sequence"/>
</dbReference>
<dbReference type="EMBL" id="JBHRSB010000006">
    <property type="protein sequence ID" value="MFC3002265.1"/>
    <property type="molecule type" value="Genomic_DNA"/>
</dbReference>
<reference evidence="2" key="1">
    <citation type="journal article" date="2019" name="Int. J. Syst. Evol. Microbiol.">
        <title>The Global Catalogue of Microorganisms (GCM) 10K type strain sequencing project: providing services to taxonomists for standard genome sequencing and annotation.</title>
        <authorList>
            <consortium name="The Broad Institute Genomics Platform"/>
            <consortium name="The Broad Institute Genome Sequencing Center for Infectious Disease"/>
            <person name="Wu L."/>
            <person name="Ma J."/>
        </authorList>
    </citation>
    <scope>NUCLEOTIDE SEQUENCE [LARGE SCALE GENOMIC DNA]</scope>
    <source>
        <strain evidence="2">CGMCC 1.16855</strain>
    </source>
</reference>
<dbReference type="GO" id="GO:0016787">
    <property type="term" value="F:hydrolase activity"/>
    <property type="evidence" value="ECO:0007669"/>
    <property type="project" value="UniProtKB-KW"/>
</dbReference>
<name>A0ABV7C237_9PROT</name>
<keyword evidence="1" id="KW-0378">Hydrolase</keyword>